<reference evidence="4" key="2">
    <citation type="submission" date="2021-04" db="EMBL/GenBank/DDBJ databases">
        <authorList>
            <person name="Gilroy R."/>
        </authorList>
    </citation>
    <scope>NUCLEOTIDE SEQUENCE</scope>
    <source>
        <strain evidence="4">ChiW7-2402</strain>
    </source>
</reference>
<protein>
    <submittedName>
        <fullName evidence="4">Glycoside hydrolase family 13 protein</fullName>
    </submittedName>
</protein>
<sequence>MTRTDFGWTISLRFNENGLYFYHFAIGGSYIGCGSMHKSIPFGSNPVSWQLTVYDEHYTTPDWFKGGIMYQIFPDRFYRDGDETIKHGVMRNWGEQPYFRPNGEGKVLNNDFFGGNLKGVREKLGYLKSLGVSVIYFNPIFESFSNHRYDTGDYLAIDPNLGAKEDLDALIADANELGMRVILDGVFNHTGDDSRYFNRYSNYPSLGAYQSTQSPYYDWYTFHGSRDHYDSWWGIDTLPAIRESSESYQTFMFSEDGVIKHWLRHGIGGYRLDVADELPGFFLKKLRKAAKEQDPEAIIIGEVWEDASNKIAYGERREYFQGDELDSVMNYPLKDAIINFLLSGNTSRLREVIAMLIDHYPKSTLDCLMNHLGTHDTARILTVLGGKSCHSKDEMAVTSLNELEKAAAKELLKMGAVVQFTLPGVPCIYYGDEIGMEGYSDPFCRGCYDWENGDRQLRSFYEQLGRIRGQLKDVFRDGTYREIYATQTFLVYERKSKAGSVYVYVNRGSCQYKLSFEGTFREYLSGKTYRDGMVIKKGEYGIISRI</sequence>
<dbReference type="GO" id="GO:0005975">
    <property type="term" value="P:carbohydrate metabolic process"/>
    <property type="evidence" value="ECO:0007669"/>
    <property type="project" value="InterPro"/>
</dbReference>
<evidence type="ECO:0000313" key="5">
    <source>
        <dbReference type="Proteomes" id="UP000824102"/>
    </source>
</evidence>
<dbReference type="CDD" id="cd11338">
    <property type="entry name" value="AmyAc_CMD"/>
    <property type="match status" value="1"/>
</dbReference>
<dbReference type="InterPro" id="IPR045857">
    <property type="entry name" value="O16G_dom_2"/>
</dbReference>
<feature type="domain" description="Glycosyl hydrolase family 13 catalytic" evidence="3">
    <location>
        <begin position="71"/>
        <end position="468"/>
    </location>
</feature>
<dbReference type="PANTHER" id="PTHR10357:SF210">
    <property type="entry name" value="MALTODEXTRIN GLUCOSIDASE"/>
    <property type="match status" value="1"/>
</dbReference>
<dbReference type="InterPro" id="IPR006047">
    <property type="entry name" value="GH13_cat_dom"/>
</dbReference>
<dbReference type="SUPFAM" id="SSF51445">
    <property type="entry name" value="(Trans)glycosidases"/>
    <property type="match status" value="1"/>
</dbReference>
<comment type="caution">
    <text evidence="4">The sequence shown here is derived from an EMBL/GenBank/DDBJ whole genome shotgun (WGS) entry which is preliminary data.</text>
</comment>
<evidence type="ECO:0000313" key="4">
    <source>
        <dbReference type="EMBL" id="HIZ73190.1"/>
    </source>
</evidence>
<evidence type="ECO:0000259" key="3">
    <source>
        <dbReference type="SMART" id="SM00642"/>
    </source>
</evidence>
<accession>A0A9D2JZA5</accession>
<dbReference type="EMBL" id="DXBB01000088">
    <property type="protein sequence ID" value="HIZ73190.1"/>
    <property type="molecule type" value="Genomic_DNA"/>
</dbReference>
<dbReference type="Gene3D" id="3.90.400.10">
    <property type="entry name" value="Oligo-1,6-glucosidase, Domain 2"/>
    <property type="match status" value="1"/>
</dbReference>
<dbReference type="PANTHER" id="PTHR10357">
    <property type="entry name" value="ALPHA-AMYLASE FAMILY MEMBER"/>
    <property type="match status" value="1"/>
</dbReference>
<keyword evidence="1 4" id="KW-0378">Hydrolase</keyword>
<dbReference type="AlphaFoldDB" id="A0A9D2JZA5"/>
<name>A0A9D2JZA5_9FIRM</name>
<dbReference type="SMART" id="SM00642">
    <property type="entry name" value="Aamy"/>
    <property type="match status" value="1"/>
</dbReference>
<organism evidence="4 5">
    <name type="scientific">Candidatus Gallimonas intestinavium</name>
    <dbReference type="NCBI Taxonomy" id="2838603"/>
    <lineage>
        <taxon>Bacteria</taxon>
        <taxon>Bacillati</taxon>
        <taxon>Bacillota</taxon>
        <taxon>Clostridia</taxon>
        <taxon>Candidatus Gallimonas</taxon>
    </lineage>
</organism>
<reference evidence="4" key="1">
    <citation type="journal article" date="2021" name="PeerJ">
        <title>Extensive microbial diversity within the chicken gut microbiome revealed by metagenomics and culture.</title>
        <authorList>
            <person name="Gilroy R."/>
            <person name="Ravi A."/>
            <person name="Getino M."/>
            <person name="Pursley I."/>
            <person name="Horton D.L."/>
            <person name="Alikhan N.F."/>
            <person name="Baker D."/>
            <person name="Gharbi K."/>
            <person name="Hall N."/>
            <person name="Watson M."/>
            <person name="Adriaenssens E.M."/>
            <person name="Foster-Nyarko E."/>
            <person name="Jarju S."/>
            <person name="Secka A."/>
            <person name="Antonio M."/>
            <person name="Oren A."/>
            <person name="Chaudhuri R.R."/>
            <person name="La Ragione R."/>
            <person name="Hildebrand F."/>
            <person name="Pallen M.J."/>
        </authorList>
    </citation>
    <scope>NUCLEOTIDE SEQUENCE</scope>
    <source>
        <strain evidence="4">ChiW7-2402</strain>
    </source>
</reference>
<dbReference type="InterPro" id="IPR017853">
    <property type="entry name" value="GH"/>
</dbReference>
<keyword evidence="2" id="KW-0326">Glycosidase</keyword>
<evidence type="ECO:0000256" key="1">
    <source>
        <dbReference type="ARBA" id="ARBA00022801"/>
    </source>
</evidence>
<dbReference type="Pfam" id="PF00128">
    <property type="entry name" value="Alpha-amylase"/>
    <property type="match status" value="1"/>
</dbReference>
<proteinExistence type="predicted"/>
<dbReference type="SUPFAM" id="SSF51011">
    <property type="entry name" value="Glycosyl hydrolase domain"/>
    <property type="match status" value="1"/>
</dbReference>
<dbReference type="GO" id="GO:0016798">
    <property type="term" value="F:hydrolase activity, acting on glycosyl bonds"/>
    <property type="evidence" value="ECO:0007669"/>
    <property type="project" value="UniProtKB-KW"/>
</dbReference>
<dbReference type="Proteomes" id="UP000824102">
    <property type="component" value="Unassembled WGS sequence"/>
</dbReference>
<evidence type="ECO:0000256" key="2">
    <source>
        <dbReference type="ARBA" id="ARBA00023295"/>
    </source>
</evidence>
<dbReference type="Gene3D" id="3.20.20.80">
    <property type="entry name" value="Glycosidases"/>
    <property type="match status" value="1"/>
</dbReference>
<gene>
    <name evidence="4" type="ORF">H9964_06385</name>
</gene>